<accession>A0A4Q7Y1M7</accession>
<dbReference type="RefSeq" id="WP_130425176.1">
    <property type="nucleotide sequence ID" value="NZ_SHKW01000007.1"/>
</dbReference>
<dbReference type="EMBL" id="SHKW01000007">
    <property type="protein sequence ID" value="RZU29813.1"/>
    <property type="molecule type" value="Genomic_DNA"/>
</dbReference>
<gene>
    <name evidence="1" type="ORF">BDD14_6446</name>
</gene>
<comment type="caution">
    <text evidence="1">The sequence shown here is derived from an EMBL/GenBank/DDBJ whole genome shotgun (WGS) entry which is preliminary data.</text>
</comment>
<evidence type="ECO:0000313" key="1">
    <source>
        <dbReference type="EMBL" id="RZU29813.1"/>
    </source>
</evidence>
<dbReference type="Pfam" id="PF10134">
    <property type="entry name" value="RPA"/>
    <property type="match status" value="1"/>
</dbReference>
<keyword evidence="2" id="KW-1185">Reference proteome</keyword>
<sequence>MSRRFNKPAKSQTMALLPLPVDVDLVRFETNLLQIGFFSAQDTRKKKRDTLRRLEQTITRDGQRIRVTAEFRSSEMLGLPSTADRDKFLALMKIVSEQRARQGTIQNPIRFSGYRLLRELGHSDAGQNYDEISNWGRRMADTTITSERVVYFSARKRYSDKTIHVFRSFQRIGESNLDNTDRTEAYEVELEDWLLENLNHGYVVPEDFSAYKMLTRPTAKGIFGNLHMWFHASQGRQVEKDYTELCNYLNVKAYPHASKIRETMGPSLDELVKVRYLSSWELERMTTKPGFKFVLLPGEELLRVIAISHRKQLPDKSGNPLELSKAQQTAIDALLEHGVLPAKAKVLVTQQDPELIIDQIEYASSQVVPDSRGRKKIGNPAGFIIYNIEQRVPVPSSFMTSRKSRELAVRQEEQREKENKEIQKEFRYVEWTENLVNAEINARYQGEDLTKKLREIISQRQRSDSQFKTLSGRYSKTQLESLAMGLLRKDVKNEMSLPNYEEWYERTKQGELF</sequence>
<dbReference type="InterPro" id="IPR018777">
    <property type="entry name" value="Replication_initiator_prot_A"/>
</dbReference>
<name>A0A4Q7Y1M7_9BACT</name>
<evidence type="ECO:0000313" key="2">
    <source>
        <dbReference type="Proteomes" id="UP000292958"/>
    </source>
</evidence>
<dbReference type="Proteomes" id="UP000292958">
    <property type="component" value="Unassembled WGS sequence"/>
</dbReference>
<dbReference type="OrthoDB" id="105140at2"/>
<organism evidence="1 2">
    <name type="scientific">Edaphobacter modestus</name>
    <dbReference type="NCBI Taxonomy" id="388466"/>
    <lineage>
        <taxon>Bacteria</taxon>
        <taxon>Pseudomonadati</taxon>
        <taxon>Acidobacteriota</taxon>
        <taxon>Terriglobia</taxon>
        <taxon>Terriglobales</taxon>
        <taxon>Acidobacteriaceae</taxon>
        <taxon>Edaphobacter</taxon>
    </lineage>
</organism>
<proteinExistence type="predicted"/>
<reference evidence="1 2" key="1">
    <citation type="submission" date="2019-02" db="EMBL/GenBank/DDBJ databases">
        <title>Genomic Encyclopedia of Archaeal and Bacterial Type Strains, Phase II (KMG-II): from individual species to whole genera.</title>
        <authorList>
            <person name="Goeker M."/>
        </authorList>
    </citation>
    <scope>NUCLEOTIDE SEQUENCE [LARGE SCALE GENOMIC DNA]</scope>
    <source>
        <strain evidence="1 2">DSM 18101</strain>
    </source>
</reference>
<dbReference type="AlphaFoldDB" id="A0A4Q7Y1M7"/>
<protein>
    <submittedName>
        <fullName evidence="1">Replication initiator protein A</fullName>
    </submittedName>
</protein>